<comment type="caution">
    <text evidence="3">The sequence shown here is derived from an EMBL/GenBank/DDBJ whole genome shotgun (WGS) entry which is preliminary data.</text>
</comment>
<dbReference type="PANTHER" id="PTHR33065:SF206">
    <property type="entry name" value="OS12G0619700 PROTEIN"/>
    <property type="match status" value="1"/>
</dbReference>
<proteinExistence type="predicted"/>
<protein>
    <recommendedName>
        <fullName evidence="2">DUF6598 domain-containing protein</fullName>
    </recommendedName>
</protein>
<evidence type="ECO:0000256" key="1">
    <source>
        <dbReference type="SAM" id="MobiDB-lite"/>
    </source>
</evidence>
<dbReference type="EMBL" id="LWDX02042836">
    <property type="protein sequence ID" value="OEL23317.1"/>
    <property type="molecule type" value="Genomic_DNA"/>
</dbReference>
<organism evidence="3 4">
    <name type="scientific">Dichanthelium oligosanthes</name>
    <dbReference type="NCBI Taxonomy" id="888268"/>
    <lineage>
        <taxon>Eukaryota</taxon>
        <taxon>Viridiplantae</taxon>
        <taxon>Streptophyta</taxon>
        <taxon>Embryophyta</taxon>
        <taxon>Tracheophyta</taxon>
        <taxon>Spermatophyta</taxon>
        <taxon>Magnoliopsida</taxon>
        <taxon>Liliopsida</taxon>
        <taxon>Poales</taxon>
        <taxon>Poaceae</taxon>
        <taxon>PACMAD clade</taxon>
        <taxon>Panicoideae</taxon>
        <taxon>Panicodae</taxon>
        <taxon>Paniceae</taxon>
        <taxon>Dichantheliinae</taxon>
        <taxon>Dichanthelium</taxon>
    </lineage>
</organism>
<dbReference type="OrthoDB" id="594396at2759"/>
<evidence type="ECO:0000259" key="2">
    <source>
        <dbReference type="Pfam" id="PF20241"/>
    </source>
</evidence>
<keyword evidence="4" id="KW-1185">Reference proteome</keyword>
<dbReference type="PANTHER" id="PTHR33065">
    <property type="entry name" value="OS07G0486400 PROTEIN"/>
    <property type="match status" value="1"/>
</dbReference>
<sequence>MRPSLDRGGDDADAWVSFHGPDISVPRTARTRFQSDRADLEESSGETASVLEQRAPFGPMRETETSIDVRGTVCRESTKQFLPVPGDSANTLASNGGKQFIPVPGDSANELYVKIASSDGEERFVPCDSANVFSVKIASSDVGYPIDVYGTVIARDSLDLKCVYLFRRDRDHCQLILCKVHGSTILLETDPFSC</sequence>
<name>A0A1E5VE24_9POAL</name>
<accession>A0A1E5VE24</accession>
<reference evidence="3 4" key="1">
    <citation type="submission" date="2016-09" db="EMBL/GenBank/DDBJ databases">
        <title>The draft genome of Dichanthelium oligosanthes: A C3 panicoid grass species.</title>
        <authorList>
            <person name="Studer A.J."/>
            <person name="Schnable J.C."/>
            <person name="Brutnell T.P."/>
        </authorList>
    </citation>
    <scope>NUCLEOTIDE SEQUENCE [LARGE SCALE GENOMIC DNA]</scope>
    <source>
        <strain evidence="4">cv. Kellogg 1175</strain>
        <tissue evidence="3">Leaf</tissue>
    </source>
</reference>
<feature type="domain" description="DUF6598" evidence="2">
    <location>
        <begin position="130"/>
        <end position="176"/>
    </location>
</feature>
<evidence type="ECO:0000313" key="3">
    <source>
        <dbReference type="EMBL" id="OEL23317.1"/>
    </source>
</evidence>
<dbReference type="AlphaFoldDB" id="A0A1E5VE24"/>
<feature type="region of interest" description="Disordered" evidence="1">
    <location>
        <begin position="1"/>
        <end position="23"/>
    </location>
</feature>
<dbReference type="Proteomes" id="UP000095767">
    <property type="component" value="Unassembled WGS sequence"/>
</dbReference>
<evidence type="ECO:0000313" key="4">
    <source>
        <dbReference type="Proteomes" id="UP000095767"/>
    </source>
</evidence>
<feature type="compositionally biased region" description="Basic and acidic residues" evidence="1">
    <location>
        <begin position="1"/>
        <end position="10"/>
    </location>
</feature>
<dbReference type="InterPro" id="IPR046533">
    <property type="entry name" value="DUF6598"/>
</dbReference>
<dbReference type="Pfam" id="PF20241">
    <property type="entry name" value="DUF6598"/>
    <property type="match status" value="1"/>
</dbReference>
<dbReference type="STRING" id="888268.A0A1E5VE24"/>
<gene>
    <name evidence="3" type="ORF">BAE44_0015660</name>
</gene>